<proteinExistence type="predicted"/>
<comment type="caution">
    <text evidence="2">The sequence shown here is derived from an EMBL/GenBank/DDBJ whole genome shotgun (WGS) entry which is preliminary data.</text>
</comment>
<keyword evidence="1" id="KW-1133">Transmembrane helix</keyword>
<dbReference type="EMBL" id="JAMOKX010000002">
    <property type="protein sequence ID" value="MCL9819195.1"/>
    <property type="molecule type" value="Genomic_DNA"/>
</dbReference>
<reference evidence="2" key="1">
    <citation type="submission" date="2022-06" db="EMBL/GenBank/DDBJ databases">
        <title>Helicobacter colisuis sp. nov.</title>
        <authorList>
            <person name="Papic B."/>
            <person name="Gruntar I."/>
        </authorList>
    </citation>
    <scope>NUCLEOTIDE SEQUENCE</scope>
    <source>
        <strain evidence="2">11154-15</strain>
    </source>
</reference>
<protein>
    <recommendedName>
        <fullName evidence="4">Lipoprotein</fullName>
    </recommendedName>
</protein>
<dbReference type="Proteomes" id="UP001057522">
    <property type="component" value="Unassembled WGS sequence"/>
</dbReference>
<keyword evidence="3" id="KW-1185">Reference proteome</keyword>
<keyword evidence="1" id="KW-0472">Membrane</keyword>
<feature type="transmembrane region" description="Helical" evidence="1">
    <location>
        <begin position="12"/>
        <end position="34"/>
    </location>
</feature>
<evidence type="ECO:0000313" key="3">
    <source>
        <dbReference type="Proteomes" id="UP001057522"/>
    </source>
</evidence>
<gene>
    <name evidence="2" type="ORF">NCR95_03270</name>
</gene>
<evidence type="ECO:0000313" key="2">
    <source>
        <dbReference type="EMBL" id="MCL9819195.1"/>
    </source>
</evidence>
<sequence length="166" mass="19117">MHDFSSSGWKVFLIKNAELLMELIILCYNLSLNITMEKNMRRLKNVLAVCLISGIGFGIVGCSSTPYEAGCNDSRILDSIKNDYRSDLIPHIEFGEMKRAELDDSQKKDHYWAEKANIDPESAYMCKGDMYIKGQKKYLYFYVAEDKEGRSMYGSSLSYWNLVDEQ</sequence>
<keyword evidence="1" id="KW-0812">Transmembrane</keyword>
<feature type="transmembrane region" description="Helical" evidence="1">
    <location>
        <begin position="46"/>
        <end position="67"/>
    </location>
</feature>
<name>A0ABT0TU48_9HELI</name>
<accession>A0ABT0TU48</accession>
<evidence type="ECO:0000256" key="1">
    <source>
        <dbReference type="SAM" id="Phobius"/>
    </source>
</evidence>
<dbReference type="RefSeq" id="WP_250603818.1">
    <property type="nucleotide sequence ID" value="NZ_JAMOKV010000002.1"/>
</dbReference>
<organism evidence="2 3">
    <name type="scientific">Helicobacter colisuis</name>
    <dbReference type="NCBI Taxonomy" id="2949739"/>
    <lineage>
        <taxon>Bacteria</taxon>
        <taxon>Pseudomonadati</taxon>
        <taxon>Campylobacterota</taxon>
        <taxon>Epsilonproteobacteria</taxon>
        <taxon>Campylobacterales</taxon>
        <taxon>Helicobacteraceae</taxon>
        <taxon>Helicobacter</taxon>
    </lineage>
</organism>
<evidence type="ECO:0008006" key="4">
    <source>
        <dbReference type="Google" id="ProtNLM"/>
    </source>
</evidence>